<name>A0A388LBQ0_CHABU</name>
<proteinExistence type="predicted"/>
<keyword evidence="2" id="KW-1185">Reference proteome</keyword>
<sequence length="582" mass="67865">MGKPSGKQEPVRKWREFCTVALHKTLYNNLWIMADQKGDDTIKKQNAALRSYFPLAVDGENVWKLVVELFERWETGRLLGHDEEKWIVRKKKVRNVKHVVAYIDNEKLGRKEVVYNVLVNPPTRKCKNEKEEGDWLAQVPEPDTHCWKAMESLTDNEKCHVLKKVLACEMDWVQVGSPALAKLGKLSVQDMVHLVKCDPVLVRLSTEKLASHMKVTIDWRNKVFSALTGSRLTRKSREIALAEGIVHIKWKDTGDVTSIAPFGNDPLEADIRSAELKEAVAATESHTFVLDLCEPVDLKLWKPQAFDTLHSQLQTWYPSHWTLVVFVPRQHNLSFMASMNHLSFVKLLEGKWVRRTQEKKSFPVGNNLYTEDDRIYILFKGDALHANTFVVYEVWLPAGAAAAVRLPQKVTQTDVFEIPFTPCESARCHDGRELQRFAMRDATYQKRDQFGAHNCEFMVVKETRGRMWNNKTDMWFKLSERKRNKIYDFLFLQTRLRKDTDAEYVRRRDHRFALLDNYHSVSLIKFNAKTFLERLQSLYFVESEEELKFDSYSSFISMEDEETTGVEFDVNENEEHKRLLGR</sequence>
<evidence type="ECO:0000313" key="2">
    <source>
        <dbReference type="Proteomes" id="UP000265515"/>
    </source>
</evidence>
<reference evidence="1 2" key="1">
    <citation type="journal article" date="2018" name="Cell">
        <title>The Chara Genome: Secondary Complexity and Implications for Plant Terrestrialization.</title>
        <authorList>
            <person name="Nishiyama T."/>
            <person name="Sakayama H."/>
            <person name="Vries J.D."/>
            <person name="Buschmann H."/>
            <person name="Saint-Marcoux D."/>
            <person name="Ullrich K.K."/>
            <person name="Haas F.B."/>
            <person name="Vanderstraeten L."/>
            <person name="Becker D."/>
            <person name="Lang D."/>
            <person name="Vosolsobe S."/>
            <person name="Rombauts S."/>
            <person name="Wilhelmsson P.K.I."/>
            <person name="Janitza P."/>
            <person name="Kern R."/>
            <person name="Heyl A."/>
            <person name="Rumpler F."/>
            <person name="Villalobos L.I.A.C."/>
            <person name="Clay J.M."/>
            <person name="Skokan R."/>
            <person name="Toyoda A."/>
            <person name="Suzuki Y."/>
            <person name="Kagoshima H."/>
            <person name="Schijlen E."/>
            <person name="Tajeshwar N."/>
            <person name="Catarino B."/>
            <person name="Hetherington A.J."/>
            <person name="Saltykova A."/>
            <person name="Bonnot C."/>
            <person name="Breuninger H."/>
            <person name="Symeonidi A."/>
            <person name="Radhakrishnan G.V."/>
            <person name="Van Nieuwerburgh F."/>
            <person name="Deforce D."/>
            <person name="Chang C."/>
            <person name="Karol K.G."/>
            <person name="Hedrich R."/>
            <person name="Ulvskov P."/>
            <person name="Glockner G."/>
            <person name="Delwiche C.F."/>
            <person name="Petrasek J."/>
            <person name="Van de Peer Y."/>
            <person name="Friml J."/>
            <person name="Beilby M."/>
            <person name="Dolan L."/>
            <person name="Kohara Y."/>
            <person name="Sugano S."/>
            <person name="Fujiyama A."/>
            <person name="Delaux P.-M."/>
            <person name="Quint M."/>
            <person name="TheiBen G."/>
            <person name="Hagemann M."/>
            <person name="Harholt J."/>
            <person name="Dunand C."/>
            <person name="Zachgo S."/>
            <person name="Langdale J."/>
            <person name="Maumus F."/>
            <person name="Straeten D.V.D."/>
            <person name="Gould S.B."/>
            <person name="Rensing S.A."/>
        </authorList>
    </citation>
    <scope>NUCLEOTIDE SEQUENCE [LARGE SCALE GENOMIC DNA]</scope>
    <source>
        <strain evidence="1 2">S276</strain>
    </source>
</reference>
<protein>
    <submittedName>
        <fullName evidence="1">Uncharacterized protein</fullName>
    </submittedName>
</protein>
<dbReference type="AlphaFoldDB" id="A0A388LBQ0"/>
<gene>
    <name evidence="1" type="ORF">CBR_g30003</name>
</gene>
<accession>A0A388LBQ0</accession>
<dbReference type="Proteomes" id="UP000265515">
    <property type="component" value="Unassembled WGS sequence"/>
</dbReference>
<evidence type="ECO:0000313" key="1">
    <source>
        <dbReference type="EMBL" id="GBG79739.1"/>
    </source>
</evidence>
<dbReference type="Gramene" id="GBG79739">
    <property type="protein sequence ID" value="GBG79739"/>
    <property type="gene ID" value="CBR_g30003"/>
</dbReference>
<dbReference type="EMBL" id="BFEA01000326">
    <property type="protein sequence ID" value="GBG79739.1"/>
    <property type="molecule type" value="Genomic_DNA"/>
</dbReference>
<organism evidence="1 2">
    <name type="scientific">Chara braunii</name>
    <name type="common">Braun's stonewort</name>
    <dbReference type="NCBI Taxonomy" id="69332"/>
    <lineage>
        <taxon>Eukaryota</taxon>
        <taxon>Viridiplantae</taxon>
        <taxon>Streptophyta</taxon>
        <taxon>Charophyceae</taxon>
        <taxon>Charales</taxon>
        <taxon>Characeae</taxon>
        <taxon>Chara</taxon>
    </lineage>
</organism>
<comment type="caution">
    <text evidence="1">The sequence shown here is derived from an EMBL/GenBank/DDBJ whole genome shotgun (WGS) entry which is preliminary data.</text>
</comment>